<dbReference type="AlphaFoldDB" id="A0ABD1ZM06"/>
<dbReference type="InterPro" id="IPR001810">
    <property type="entry name" value="F-box_dom"/>
</dbReference>
<feature type="compositionally biased region" description="Basic and acidic residues" evidence="1">
    <location>
        <begin position="16"/>
        <end position="48"/>
    </location>
</feature>
<sequence>MGRRARLPPEIKPSQQHKEEEQQQQEDGGRGRREKGEGEEQEEEKAPSEEETPAAPPTISNRRSIRESNEIYCHRIMRWGKFEPGDEEESHKSPDRRRGKTTVLHKHSSKKKKSSITDSIITTTTTTATTIISTSSSGIETDSVDTSANPGSSNTSSSYGVRAFLFLIILLQVTQFSVAWSWLLPLSAYCLETNPNRALMSSIGYLEYLLQQGCDWAIPASNLRLGGREEFREEREKMRLGFEDLETELWGRLPEEIMEKILAKLPLKNVMQICLLSKSYREKLSTPAFKAEVCRNSVNAKSLCPLHYSHTSLKVQGFDCSVREWQELLSLTYLPERIRNDCSLIKFQPIAHNDTNRSFQSVAGSLLCFLQVDSEPSSNLIIHVTNPLNRTLREVPPIVRVRPHRLYTVKIFPVGFDGYCVIVLELDTMRAEQVSSDSEHTRLG</sequence>
<dbReference type="InterPro" id="IPR036047">
    <property type="entry name" value="F-box-like_dom_sf"/>
</dbReference>
<feature type="region of interest" description="Disordered" evidence="1">
    <location>
        <begin position="84"/>
        <end position="115"/>
    </location>
</feature>
<accession>A0ABD1ZM06</accession>
<feature type="region of interest" description="Disordered" evidence="1">
    <location>
        <begin position="1"/>
        <end position="66"/>
    </location>
</feature>
<reference evidence="3 4" key="1">
    <citation type="submission" date="2024-09" db="EMBL/GenBank/DDBJ databases">
        <title>Chromosome-scale assembly of Riccia fluitans.</title>
        <authorList>
            <person name="Paukszto L."/>
            <person name="Sawicki J."/>
            <person name="Karawczyk K."/>
            <person name="Piernik-Szablinska J."/>
            <person name="Szczecinska M."/>
            <person name="Mazdziarz M."/>
        </authorList>
    </citation>
    <scope>NUCLEOTIDE SEQUENCE [LARGE SCALE GENOMIC DNA]</scope>
    <source>
        <strain evidence="3">Rf_01</strain>
        <tissue evidence="3">Aerial parts of the thallus</tissue>
    </source>
</reference>
<comment type="caution">
    <text evidence="3">The sequence shown here is derived from an EMBL/GenBank/DDBJ whole genome shotgun (WGS) entry which is preliminary data.</text>
</comment>
<dbReference type="Pfam" id="PF00646">
    <property type="entry name" value="F-box"/>
    <property type="match status" value="1"/>
</dbReference>
<gene>
    <name evidence="3" type="ORF">R1flu_020039</name>
</gene>
<name>A0ABD1ZM06_9MARC</name>
<dbReference type="InterPro" id="IPR050796">
    <property type="entry name" value="SCF_F-box_component"/>
</dbReference>
<evidence type="ECO:0000259" key="2">
    <source>
        <dbReference type="PROSITE" id="PS50181"/>
    </source>
</evidence>
<evidence type="ECO:0000313" key="3">
    <source>
        <dbReference type="EMBL" id="KAL2651911.1"/>
    </source>
</evidence>
<feature type="domain" description="F-box" evidence="2">
    <location>
        <begin position="247"/>
        <end position="293"/>
    </location>
</feature>
<dbReference type="Proteomes" id="UP001605036">
    <property type="component" value="Unassembled WGS sequence"/>
</dbReference>
<protein>
    <recommendedName>
        <fullName evidence="2">F-box domain-containing protein</fullName>
    </recommendedName>
</protein>
<feature type="region of interest" description="Disordered" evidence="1">
    <location>
        <begin position="135"/>
        <end position="156"/>
    </location>
</feature>
<proteinExistence type="predicted"/>
<dbReference type="PANTHER" id="PTHR31672:SF2">
    <property type="entry name" value="F-BOX DOMAIN-CONTAINING PROTEIN"/>
    <property type="match status" value="1"/>
</dbReference>
<dbReference type="EMBL" id="JBHFFA010000001">
    <property type="protein sequence ID" value="KAL2651911.1"/>
    <property type="molecule type" value="Genomic_DNA"/>
</dbReference>
<feature type="compositionally biased region" description="Basic residues" evidence="1">
    <location>
        <begin position="94"/>
        <end position="114"/>
    </location>
</feature>
<dbReference type="PANTHER" id="PTHR31672">
    <property type="entry name" value="BNACNNG10540D PROTEIN"/>
    <property type="match status" value="1"/>
</dbReference>
<dbReference type="PROSITE" id="PS50181">
    <property type="entry name" value="FBOX"/>
    <property type="match status" value="1"/>
</dbReference>
<dbReference type="SUPFAM" id="SSF81383">
    <property type="entry name" value="F-box domain"/>
    <property type="match status" value="1"/>
</dbReference>
<keyword evidence="4" id="KW-1185">Reference proteome</keyword>
<feature type="compositionally biased region" description="Basic and acidic residues" evidence="1">
    <location>
        <begin position="84"/>
        <end position="93"/>
    </location>
</feature>
<evidence type="ECO:0000256" key="1">
    <source>
        <dbReference type="SAM" id="MobiDB-lite"/>
    </source>
</evidence>
<organism evidence="3 4">
    <name type="scientific">Riccia fluitans</name>
    <dbReference type="NCBI Taxonomy" id="41844"/>
    <lineage>
        <taxon>Eukaryota</taxon>
        <taxon>Viridiplantae</taxon>
        <taxon>Streptophyta</taxon>
        <taxon>Embryophyta</taxon>
        <taxon>Marchantiophyta</taxon>
        <taxon>Marchantiopsida</taxon>
        <taxon>Marchantiidae</taxon>
        <taxon>Marchantiales</taxon>
        <taxon>Ricciaceae</taxon>
        <taxon>Riccia</taxon>
    </lineage>
</organism>
<evidence type="ECO:0000313" key="4">
    <source>
        <dbReference type="Proteomes" id="UP001605036"/>
    </source>
</evidence>